<evidence type="ECO:0000259" key="9">
    <source>
        <dbReference type="PROSITE" id="PS51186"/>
    </source>
</evidence>
<dbReference type="AlphaFoldDB" id="A0A7G9W656"/>
<dbReference type="PANTHER" id="PTHR43072:SF60">
    <property type="entry name" value="L-2,4-DIAMINOBUTYRIC ACID ACETYLTRANSFERASE"/>
    <property type="match status" value="1"/>
</dbReference>
<gene>
    <name evidence="10" type="ORF">HYG86_04970</name>
</gene>
<proteinExistence type="predicted"/>
<dbReference type="PIRSF" id="PIRSF000452">
    <property type="entry name" value="6-N-acetyltransf"/>
    <property type="match status" value="1"/>
</dbReference>
<evidence type="ECO:0000256" key="5">
    <source>
        <dbReference type="ARBA" id="ARBA00023251"/>
    </source>
</evidence>
<dbReference type="SUPFAM" id="SSF55729">
    <property type="entry name" value="Acyl-CoA N-acyltransferases (Nat)"/>
    <property type="match status" value="1"/>
</dbReference>
<dbReference type="GO" id="GO:0046677">
    <property type="term" value="P:response to antibiotic"/>
    <property type="evidence" value="ECO:0007669"/>
    <property type="project" value="UniProtKB-KW"/>
</dbReference>
<keyword evidence="6" id="KW-0012">Acyltransferase</keyword>
<dbReference type="CDD" id="cd04301">
    <property type="entry name" value="NAT_SF"/>
    <property type="match status" value="1"/>
</dbReference>
<dbReference type="PANTHER" id="PTHR43072">
    <property type="entry name" value="N-ACETYLTRANSFERASE"/>
    <property type="match status" value="1"/>
</dbReference>
<evidence type="ECO:0000256" key="4">
    <source>
        <dbReference type="ARBA" id="ARBA00022679"/>
    </source>
</evidence>
<protein>
    <recommendedName>
        <fullName evidence="3">Aminoglycoside N(6')-acetyltransferase type 1</fullName>
        <ecNumber evidence="2">2.3.1.82</ecNumber>
    </recommendedName>
    <alternativeName>
        <fullName evidence="7">Aminoglycoside resistance protein</fullName>
    </alternativeName>
</protein>
<dbReference type="Pfam" id="PF00583">
    <property type="entry name" value="Acetyltransf_1"/>
    <property type="match status" value="1"/>
</dbReference>
<evidence type="ECO:0000256" key="7">
    <source>
        <dbReference type="ARBA" id="ARBA00029660"/>
    </source>
</evidence>
<evidence type="ECO:0000256" key="8">
    <source>
        <dbReference type="ARBA" id="ARBA00048923"/>
    </source>
</evidence>
<dbReference type="RefSeq" id="WP_213167822.1">
    <property type="nucleotide sequence ID" value="NZ_CP058559.1"/>
</dbReference>
<sequence>MRQIIEVNEQELDDLTNLAIKLWPENQFEELKNEYVSMLKTHKHKAYLYIADNKPIGFVQLSIRTDYVEGSDSSPVGYVEGIYVEPQYRRQGISKELLKKGEQWVKEKGCTQIGSDIEYDNTTSYHFHKGIGFKEANRLICFIKDIDQ</sequence>
<evidence type="ECO:0000313" key="10">
    <source>
        <dbReference type="EMBL" id="QNO14168.1"/>
    </source>
</evidence>
<evidence type="ECO:0000256" key="2">
    <source>
        <dbReference type="ARBA" id="ARBA00012888"/>
    </source>
</evidence>
<dbReference type="NCBIfam" id="NF043067">
    <property type="entry name" value="AAC_6p_group_E"/>
    <property type="match status" value="1"/>
</dbReference>
<dbReference type="EMBL" id="CP058559">
    <property type="protein sequence ID" value="QNO14168.1"/>
    <property type="molecule type" value="Genomic_DNA"/>
</dbReference>
<keyword evidence="5" id="KW-0046">Antibiotic resistance</keyword>
<dbReference type="InterPro" id="IPR016181">
    <property type="entry name" value="Acyl_CoA_acyltransferase"/>
</dbReference>
<evidence type="ECO:0000313" key="11">
    <source>
        <dbReference type="Proteomes" id="UP000516160"/>
    </source>
</evidence>
<dbReference type="InterPro" id="IPR024170">
    <property type="entry name" value="Aminoglycoside_N6-AcTrfrase"/>
</dbReference>
<keyword evidence="4 10" id="KW-0808">Transferase</keyword>
<dbReference type="KEGG" id="acae:HYG86_04970"/>
<comment type="catalytic activity">
    <reaction evidence="8">
        <text>kanamycin B + acetyl-CoA = N(6')-acetylkanamycin B + CoA + H(+)</text>
        <dbReference type="Rhea" id="RHEA:16449"/>
        <dbReference type="ChEBI" id="CHEBI:15378"/>
        <dbReference type="ChEBI" id="CHEBI:57287"/>
        <dbReference type="ChEBI" id="CHEBI:57288"/>
        <dbReference type="ChEBI" id="CHEBI:58390"/>
        <dbReference type="ChEBI" id="CHEBI:58549"/>
        <dbReference type="EC" id="2.3.1.82"/>
    </reaction>
</comment>
<organism evidence="10 11">
    <name type="scientific">Alkalicella caledoniensis</name>
    <dbReference type="NCBI Taxonomy" id="2731377"/>
    <lineage>
        <taxon>Bacteria</taxon>
        <taxon>Bacillati</taxon>
        <taxon>Bacillota</taxon>
        <taxon>Clostridia</taxon>
        <taxon>Eubacteriales</taxon>
        <taxon>Proteinivoracaceae</taxon>
        <taxon>Alkalicella</taxon>
    </lineage>
</organism>
<keyword evidence="11" id="KW-1185">Reference proteome</keyword>
<comment type="subunit">
    <text evidence="1">Homodimer.</text>
</comment>
<evidence type="ECO:0000256" key="1">
    <source>
        <dbReference type="ARBA" id="ARBA00011738"/>
    </source>
</evidence>
<dbReference type="PROSITE" id="PS51186">
    <property type="entry name" value="GNAT"/>
    <property type="match status" value="1"/>
</dbReference>
<evidence type="ECO:0000256" key="3">
    <source>
        <dbReference type="ARBA" id="ARBA00017677"/>
    </source>
</evidence>
<dbReference type="GO" id="GO:0047663">
    <property type="term" value="F:aminoglycoside 6'-N-acetyltransferase activity"/>
    <property type="evidence" value="ECO:0007669"/>
    <property type="project" value="UniProtKB-EC"/>
</dbReference>
<dbReference type="EC" id="2.3.1.82" evidence="2"/>
<reference evidence="10 11" key="1">
    <citation type="submission" date="2020-07" db="EMBL/GenBank/DDBJ databases">
        <title>Alkalicella. sp. LB2 genome.</title>
        <authorList>
            <person name="Postec A."/>
            <person name="Quemeneur M."/>
        </authorList>
    </citation>
    <scope>NUCLEOTIDE SEQUENCE [LARGE SCALE GENOMIC DNA]</scope>
    <source>
        <strain evidence="10 11">LB2</strain>
    </source>
</reference>
<evidence type="ECO:0000256" key="6">
    <source>
        <dbReference type="ARBA" id="ARBA00023315"/>
    </source>
</evidence>
<dbReference type="Proteomes" id="UP000516160">
    <property type="component" value="Chromosome"/>
</dbReference>
<accession>A0A7G9W656</accession>
<dbReference type="InterPro" id="IPR000182">
    <property type="entry name" value="GNAT_dom"/>
</dbReference>
<feature type="domain" description="N-acetyltransferase" evidence="9">
    <location>
        <begin position="2"/>
        <end position="148"/>
    </location>
</feature>
<dbReference type="Gene3D" id="3.40.630.30">
    <property type="match status" value="1"/>
</dbReference>
<name>A0A7G9W656_ALKCA</name>